<dbReference type="EMBL" id="QZAA01000080">
    <property type="protein sequence ID" value="RQD77173.1"/>
    <property type="molecule type" value="Genomic_DNA"/>
</dbReference>
<protein>
    <submittedName>
        <fullName evidence="3">N-acetyl-alpha-D-glucosaminyl L-malate synthase BshA</fullName>
    </submittedName>
</protein>
<evidence type="ECO:0000313" key="4">
    <source>
        <dbReference type="Proteomes" id="UP000285138"/>
    </source>
</evidence>
<dbReference type="NCBIfam" id="TIGR03999">
    <property type="entry name" value="thiol_BshA"/>
    <property type="match status" value="1"/>
</dbReference>
<dbReference type="InterPro" id="IPR023881">
    <property type="entry name" value="Thiol_BshA"/>
</dbReference>
<feature type="domain" description="Glycosyltransferase subfamily 4-like N-terminal" evidence="2">
    <location>
        <begin position="12"/>
        <end position="177"/>
    </location>
</feature>
<dbReference type="InterPro" id="IPR028098">
    <property type="entry name" value="Glyco_trans_4-like_N"/>
</dbReference>
<evidence type="ECO:0000313" key="3">
    <source>
        <dbReference type="EMBL" id="RQD77173.1"/>
    </source>
</evidence>
<evidence type="ECO:0000259" key="2">
    <source>
        <dbReference type="Pfam" id="PF13439"/>
    </source>
</evidence>
<dbReference type="AlphaFoldDB" id="A0A424YGQ0"/>
<name>A0A424YGQ0_9FIRM</name>
<feature type="domain" description="Glycosyl transferase family 1" evidence="1">
    <location>
        <begin position="193"/>
        <end position="348"/>
    </location>
</feature>
<dbReference type="PANTHER" id="PTHR12526:SF599">
    <property type="entry name" value="N-ACETYL-ALPHA-D-GLUCOSAMINYL L-MALATE SYNTHASE"/>
    <property type="match status" value="1"/>
</dbReference>
<dbReference type="GO" id="GO:0016757">
    <property type="term" value="F:glycosyltransferase activity"/>
    <property type="evidence" value="ECO:0007669"/>
    <property type="project" value="InterPro"/>
</dbReference>
<organism evidence="3 4">
    <name type="scientific">Candidatus Syntrophonatronum acetioxidans</name>
    <dbReference type="NCBI Taxonomy" id="1795816"/>
    <lineage>
        <taxon>Bacteria</taxon>
        <taxon>Bacillati</taxon>
        <taxon>Bacillota</taxon>
        <taxon>Clostridia</taxon>
        <taxon>Eubacteriales</taxon>
        <taxon>Syntrophomonadaceae</taxon>
        <taxon>Candidatus Syntrophonatronum</taxon>
    </lineage>
</organism>
<dbReference type="PANTHER" id="PTHR12526">
    <property type="entry name" value="GLYCOSYLTRANSFERASE"/>
    <property type="match status" value="1"/>
</dbReference>
<proteinExistence type="predicted"/>
<gene>
    <name evidence="3" type="primary">bshA</name>
    <name evidence="3" type="ORF">D5R97_03020</name>
</gene>
<dbReference type="Proteomes" id="UP000285138">
    <property type="component" value="Unassembled WGS sequence"/>
</dbReference>
<reference evidence="3 4" key="1">
    <citation type="submission" date="2018-08" db="EMBL/GenBank/DDBJ databases">
        <title>The metabolism and importance of syntrophic acetate oxidation coupled to methane or sulfide production in haloalkaline environments.</title>
        <authorList>
            <person name="Timmers P.H.A."/>
            <person name="Vavourakis C.D."/>
            <person name="Sorokin D.Y."/>
            <person name="Sinninghe Damste J.S."/>
            <person name="Muyzer G."/>
            <person name="Stams A.J.M."/>
            <person name="Plugge C.M."/>
        </authorList>
    </citation>
    <scope>NUCLEOTIDE SEQUENCE [LARGE SCALE GENOMIC DNA]</scope>
    <source>
        <strain evidence="3">MSAO_Bac1</strain>
    </source>
</reference>
<sequence>MKVGILCYPTHGGSGVVATEMGKCLANWGHQVHFISYQQPFRLQGYHPGIFYHEVEVPNYPLFDFQPYDLALVNKVVSVVRERDLDIIHAHYAVPHSACAYLARQVVGRDKLKIITTLHGTDITLVGSNPSFREITTFSLRESDAVTAVSKSLQQETLEFFPGCPEPVFVPNFIDTKKYSPHRGSGLPCSFSGEGEKILLHISNFRPVKRVLDVVRVFYRVQEQLPCRLLMVGDGIDRYRASQLVEELGLKEKVSFLGVQDDVLPMLNEADLFLLTSEKESFGLAILEAMACGLPVVASNAGGIPEVVEEGKTGFLYQVGDVEAMAEGCLELLTRPELYKAFCSRSRERAVEDFHQEKIVKLYEEIYLSLVKQS</sequence>
<accession>A0A424YGQ0</accession>
<dbReference type="Pfam" id="PF00534">
    <property type="entry name" value="Glycos_transf_1"/>
    <property type="match status" value="1"/>
</dbReference>
<dbReference type="Gene3D" id="3.40.50.2000">
    <property type="entry name" value="Glycogen Phosphorylase B"/>
    <property type="match status" value="2"/>
</dbReference>
<dbReference type="SUPFAM" id="SSF53756">
    <property type="entry name" value="UDP-Glycosyltransferase/glycogen phosphorylase"/>
    <property type="match status" value="1"/>
</dbReference>
<comment type="caution">
    <text evidence="3">The sequence shown here is derived from an EMBL/GenBank/DDBJ whole genome shotgun (WGS) entry which is preliminary data.</text>
</comment>
<dbReference type="GO" id="GO:0071793">
    <property type="term" value="P:bacillithiol biosynthetic process"/>
    <property type="evidence" value="ECO:0007669"/>
    <property type="project" value="InterPro"/>
</dbReference>
<dbReference type="Pfam" id="PF13439">
    <property type="entry name" value="Glyco_transf_4"/>
    <property type="match status" value="1"/>
</dbReference>
<dbReference type="InterPro" id="IPR001296">
    <property type="entry name" value="Glyco_trans_1"/>
</dbReference>
<evidence type="ECO:0000259" key="1">
    <source>
        <dbReference type="Pfam" id="PF00534"/>
    </source>
</evidence>